<dbReference type="InterPro" id="IPR013098">
    <property type="entry name" value="Ig_I-set"/>
</dbReference>
<dbReference type="FunFam" id="2.60.40.10:FF:000060">
    <property type="entry name" value="Myosin-binding protein C, slow type"/>
    <property type="match status" value="1"/>
</dbReference>
<dbReference type="Pfam" id="PF07679">
    <property type="entry name" value="I-set"/>
    <property type="match status" value="6"/>
</dbReference>
<evidence type="ECO:0000256" key="2">
    <source>
        <dbReference type="ARBA" id="ARBA00023319"/>
    </source>
</evidence>
<dbReference type="PANTHER" id="PTHR13817">
    <property type="entry name" value="TITIN"/>
    <property type="match status" value="1"/>
</dbReference>
<dbReference type="SUPFAM" id="SSF49265">
    <property type="entry name" value="Fibronectin type III"/>
    <property type="match status" value="2"/>
</dbReference>
<feature type="domain" description="Ig-like" evidence="4">
    <location>
        <begin position="45"/>
        <end position="136"/>
    </location>
</feature>
<dbReference type="FunFam" id="2.60.40.10:FF:001232">
    <property type="entry name" value="Immunoglobulin-like and fibronectin type III domain-containing 1"/>
    <property type="match status" value="1"/>
</dbReference>
<keyword evidence="1" id="KW-0677">Repeat</keyword>
<name>A0ABD0WU68_UMBPY</name>
<dbReference type="InterPro" id="IPR013783">
    <property type="entry name" value="Ig-like_fold"/>
</dbReference>
<keyword evidence="2" id="KW-0393">Immunoglobulin domain</keyword>
<dbReference type="FunFam" id="2.60.40.10:FF:001231">
    <property type="entry name" value="Immunoglobulin-like and fibronectin type III domain containing 1"/>
    <property type="match status" value="1"/>
</dbReference>
<feature type="compositionally biased region" description="Acidic residues" evidence="3">
    <location>
        <begin position="471"/>
        <end position="487"/>
    </location>
</feature>
<dbReference type="PROSITE" id="PS50835">
    <property type="entry name" value="IG_LIKE"/>
    <property type="match status" value="4"/>
</dbReference>
<feature type="domain" description="Fibronectin type-III" evidence="5">
    <location>
        <begin position="1176"/>
        <end position="1271"/>
    </location>
</feature>
<feature type="domain" description="Fibronectin type-III" evidence="5">
    <location>
        <begin position="977"/>
        <end position="1078"/>
    </location>
</feature>
<dbReference type="InterPro" id="IPR036179">
    <property type="entry name" value="Ig-like_dom_sf"/>
</dbReference>
<evidence type="ECO:0000313" key="6">
    <source>
        <dbReference type="EMBL" id="KAL0978793.1"/>
    </source>
</evidence>
<dbReference type="InterPro" id="IPR036116">
    <property type="entry name" value="FN3_sf"/>
</dbReference>
<evidence type="ECO:0008006" key="8">
    <source>
        <dbReference type="Google" id="ProtNLM"/>
    </source>
</evidence>
<dbReference type="InterPro" id="IPR003599">
    <property type="entry name" value="Ig_sub"/>
</dbReference>
<dbReference type="InterPro" id="IPR007110">
    <property type="entry name" value="Ig-like_dom"/>
</dbReference>
<dbReference type="SMART" id="SM00409">
    <property type="entry name" value="IG"/>
    <property type="match status" value="6"/>
</dbReference>
<feature type="domain" description="Fibronectin type-III" evidence="5">
    <location>
        <begin position="877"/>
        <end position="973"/>
    </location>
</feature>
<feature type="domain" description="Fibronectin type-III" evidence="5">
    <location>
        <begin position="778"/>
        <end position="874"/>
    </location>
</feature>
<dbReference type="FunFam" id="2.60.40.10:FF:000031">
    <property type="entry name" value="Myosin-binding protein C, slow type"/>
    <property type="match status" value="1"/>
</dbReference>
<protein>
    <recommendedName>
        <fullName evidence="8">Immunoglobulin-like and fibronectin type III domain-containing protein 1</fullName>
    </recommendedName>
</protein>
<dbReference type="CDD" id="cd00063">
    <property type="entry name" value="FN3"/>
    <property type="match status" value="4"/>
</dbReference>
<dbReference type="InterPro" id="IPR003598">
    <property type="entry name" value="Ig_sub2"/>
</dbReference>
<comment type="caution">
    <text evidence="6">The sequence shown here is derived from an EMBL/GenBank/DDBJ whole genome shotgun (WGS) entry which is preliminary data.</text>
</comment>
<dbReference type="FunFam" id="2.60.40.10:FF:001097">
    <property type="entry name" value="Immunoglobulin-like and fibronectin type III domain-containing protein 1"/>
    <property type="match status" value="1"/>
</dbReference>
<dbReference type="Gene3D" id="2.60.40.10">
    <property type="entry name" value="Immunoglobulins"/>
    <property type="match status" value="11"/>
</dbReference>
<dbReference type="SMART" id="SM00060">
    <property type="entry name" value="FN3"/>
    <property type="match status" value="4"/>
</dbReference>
<accession>A0ABD0WU68</accession>
<proteinExistence type="predicted"/>
<dbReference type="EMBL" id="JAGEUA010000005">
    <property type="protein sequence ID" value="KAL0978793.1"/>
    <property type="molecule type" value="Genomic_DNA"/>
</dbReference>
<dbReference type="FunFam" id="2.60.40.10:FF:001401">
    <property type="entry name" value="immunoglobulin-like and fibronectin type III domain-containing protein 1"/>
    <property type="match status" value="1"/>
</dbReference>
<feature type="compositionally biased region" description="Basic and acidic residues" evidence="3">
    <location>
        <begin position="552"/>
        <end position="561"/>
    </location>
</feature>
<gene>
    <name evidence="6" type="ORF">UPYG_G00175290</name>
</gene>
<dbReference type="Pfam" id="PF00041">
    <property type="entry name" value="fn3"/>
    <property type="match status" value="4"/>
</dbReference>
<feature type="domain" description="Ig-like" evidence="4">
    <location>
        <begin position="1081"/>
        <end position="1171"/>
    </location>
</feature>
<feature type="compositionally biased region" description="Basic and acidic residues" evidence="3">
    <location>
        <begin position="488"/>
        <end position="538"/>
    </location>
</feature>
<evidence type="ECO:0000259" key="4">
    <source>
        <dbReference type="PROSITE" id="PS50835"/>
    </source>
</evidence>
<dbReference type="FunFam" id="2.60.40.10:FF:002294">
    <property type="entry name" value="Immunoglobulin-like and fibronectin type III domain-containing 1, tandem duplicate 3"/>
    <property type="match status" value="1"/>
</dbReference>
<dbReference type="InterPro" id="IPR003961">
    <property type="entry name" value="FN3_dom"/>
</dbReference>
<dbReference type="PANTHER" id="PTHR13817:SF180">
    <property type="entry name" value="IMMUNOGLOBULIN-LIKE AND FIBRONECTIN TYPE III DOMAIN-CONTAINING 1, TANDEM DUPLICATE 3-RELATED"/>
    <property type="match status" value="1"/>
</dbReference>
<evidence type="ECO:0000256" key="1">
    <source>
        <dbReference type="ARBA" id="ARBA00022737"/>
    </source>
</evidence>
<dbReference type="FunFam" id="2.60.40.10:FF:000084">
    <property type="entry name" value="Myosin binding protein C, slow type"/>
    <property type="match status" value="1"/>
</dbReference>
<feature type="domain" description="Ig-like" evidence="4">
    <location>
        <begin position="588"/>
        <end position="673"/>
    </location>
</feature>
<dbReference type="Pfam" id="PF18362">
    <property type="entry name" value="THB"/>
    <property type="match status" value="1"/>
</dbReference>
<sequence length="1380" mass="154333">MKSFRKSKEEEPTALGQLAIKKKSKVPGVMITQFVEELPAGMTAPDFIRKPIALTIQEGKFAFFKAIVSGNPKPTVHWARNNGEITDPEKYKTSIDPVSDNEYYLEMPEVSPEQSDTYKCFATNIYGKAVVTAALNVIEVGYKKSKALQDARAAATKTEDFKNLLTKVHVEPDKPEKKEGEIDPKFWDVLMSAEKKDYESICREFGVTNFRWMLKTLNAKKVERQEEQAKFIEKLSNLKHIEVKPGGGAEFEIEMSLKDPNVKIFLFKNGEMIPFNLDSEEKHFLKKTGKRYTFGIRDLGGDDGGLYQVIVGGVPIFSTDFKVPMVDFLVKIQEVNAKEREDAVFECVLSTPMSTIHWVGKNQPCEQGEKFDIEVSDDMLIHRLVVKDCQKIDAGIYSASAGIKSCNAFLIVQVDNDPANKGKKVRKTTRAGGGNEDLAKIAAEQQAKLAKEREERMALAKQMKAEMDAMAAEESESVPVETEEEEAKEGKEGKEGNDGMEGRKGKEGEVENDKQKTNQNNKIKDMNNDNNENNEHNNKNMSNENGANENEDSSKQKKLELGDEEIPGEEKRKRVRTGPLLQDSIIDPGVHFSQGLSDIHVIMGNSTEMECKLSSTTCEGTWYKDGEQIKGSDNIEIIHDGAFRKLILKNCKEEDSGTYRFEADGRKTEAICTVEDPPRINPDVLADFAKPFIVKVGQSATFKLPFVGREPMKISWYNEGEELESDKHIHIENSLSESRLILSKCHRKVSGEIKIKIKNEYGTIEGISRLIVLDRPTPPLGPVEIIEASSSALEFKWRPPKDEGGCPVTNYILERQQLGRNSWVKLGKIPGEAKYRDTDIDHGRKYCYHISAVNEQGVSEMMETDDIQAGTRAYPGQPSSPKVVSSFANCINLEWIPPSNTGGTTIVGYHLEKRKKGSNLWGSVNQLNEPIKGQEFAVKDVIEGMEYEFRVAAINTSGAGEPSTPSEFVIARDPKKPPGQVIDLKVTDSTYTTLSLGWSKPREEEGVQDEAKGYFVELRPATTPEWGRCNNNPITMTSYNILGLKSMAMYWVRVIATNSGGEGEPKALDNYILAMPPPVRPQFTDRKMKSFIVVRAGNSARININFVASPMPNITWLKDGMPVLKHVTVSNSDITSQLLIPTAERHDTGIYTIIIKNMVGQETFSVEIRVTDDPKPPGPVEVDQNVPGTVTVTWTASPDEKRDDRLYYIVSRRDSVKRMWQTVADHLFNNKFTALNIMAGRQYNFRVYAKNDMGLSEPSESPVWEVTKKKDKLSATYSASKDCNFETVPSFLVPLKTHSSPESYECYMSCAVRGNPTPHVTWYYNDISLNTNTNYLITNTCGVCSMVILRVGAKDSGEYKVIAENSLGTAVCSTKLTVKK</sequence>
<feature type="domain" description="Ig-like" evidence="4">
    <location>
        <begin position="1289"/>
        <end position="1377"/>
    </location>
</feature>
<reference evidence="6 7" key="1">
    <citation type="submission" date="2024-06" db="EMBL/GenBank/DDBJ databases">
        <authorList>
            <person name="Pan Q."/>
            <person name="Wen M."/>
            <person name="Jouanno E."/>
            <person name="Zahm M."/>
            <person name="Klopp C."/>
            <person name="Cabau C."/>
            <person name="Louis A."/>
            <person name="Berthelot C."/>
            <person name="Parey E."/>
            <person name="Roest Crollius H."/>
            <person name="Montfort J."/>
            <person name="Robinson-Rechavi M."/>
            <person name="Bouchez O."/>
            <person name="Lampietro C."/>
            <person name="Lopez Roques C."/>
            <person name="Donnadieu C."/>
            <person name="Postlethwait J."/>
            <person name="Bobe J."/>
            <person name="Verreycken H."/>
            <person name="Guiguen Y."/>
        </authorList>
    </citation>
    <scope>NUCLEOTIDE SEQUENCE [LARGE SCALE GENOMIC DNA]</scope>
    <source>
        <strain evidence="6">Up_M1</strain>
        <tissue evidence="6">Testis</tissue>
    </source>
</reference>
<dbReference type="SMART" id="SM00408">
    <property type="entry name" value="IGc2"/>
    <property type="match status" value="4"/>
</dbReference>
<dbReference type="Proteomes" id="UP001557470">
    <property type="component" value="Unassembled WGS sequence"/>
</dbReference>
<evidence type="ECO:0000256" key="3">
    <source>
        <dbReference type="SAM" id="MobiDB-lite"/>
    </source>
</evidence>
<organism evidence="6 7">
    <name type="scientific">Umbra pygmaea</name>
    <name type="common">Eastern mudminnow</name>
    <dbReference type="NCBI Taxonomy" id="75934"/>
    <lineage>
        <taxon>Eukaryota</taxon>
        <taxon>Metazoa</taxon>
        <taxon>Chordata</taxon>
        <taxon>Craniata</taxon>
        <taxon>Vertebrata</taxon>
        <taxon>Euteleostomi</taxon>
        <taxon>Actinopterygii</taxon>
        <taxon>Neopterygii</taxon>
        <taxon>Teleostei</taxon>
        <taxon>Protacanthopterygii</taxon>
        <taxon>Esociformes</taxon>
        <taxon>Umbridae</taxon>
        <taxon>Umbra</taxon>
    </lineage>
</organism>
<keyword evidence="7" id="KW-1185">Reference proteome</keyword>
<dbReference type="InterPro" id="IPR040849">
    <property type="entry name" value="MyBP-C_THB"/>
</dbReference>
<feature type="region of interest" description="Disordered" evidence="3">
    <location>
        <begin position="461"/>
        <end position="576"/>
    </location>
</feature>
<evidence type="ECO:0000313" key="7">
    <source>
        <dbReference type="Proteomes" id="UP001557470"/>
    </source>
</evidence>
<dbReference type="SUPFAM" id="SSF48726">
    <property type="entry name" value="Immunoglobulin"/>
    <property type="match status" value="7"/>
</dbReference>
<dbReference type="FunFam" id="2.60.40.10:FF:001267">
    <property type="entry name" value="Immunoglobulin-like and fibronectin type III domain containing 1"/>
    <property type="match status" value="1"/>
</dbReference>
<dbReference type="InterPro" id="IPR050964">
    <property type="entry name" value="Striated_Muscle_Regulatory"/>
</dbReference>
<evidence type="ECO:0000259" key="5">
    <source>
        <dbReference type="PROSITE" id="PS50853"/>
    </source>
</evidence>
<dbReference type="PROSITE" id="PS50853">
    <property type="entry name" value="FN3"/>
    <property type="match status" value="4"/>
</dbReference>